<dbReference type="EMBL" id="SGXC01000002">
    <property type="protein sequence ID" value="RZS81535.1"/>
    <property type="molecule type" value="Genomic_DNA"/>
</dbReference>
<feature type="domain" description="AB hydrolase-1" evidence="1">
    <location>
        <begin position="30"/>
        <end position="250"/>
    </location>
</feature>
<dbReference type="Proteomes" id="UP000292445">
    <property type="component" value="Unassembled WGS sequence"/>
</dbReference>
<reference evidence="2 3" key="1">
    <citation type="submission" date="2019-02" db="EMBL/GenBank/DDBJ databases">
        <title>Genomic Encyclopedia of Type Strains, Phase IV (KMG-IV): sequencing the most valuable type-strain genomes for metagenomic binning, comparative biology and taxonomic classification.</title>
        <authorList>
            <person name="Goeker M."/>
        </authorList>
    </citation>
    <scope>NUCLEOTIDE SEQUENCE [LARGE SCALE GENOMIC DNA]</scope>
    <source>
        <strain evidence="2 3">K24</strain>
    </source>
</reference>
<dbReference type="Pfam" id="PF00561">
    <property type="entry name" value="Abhydrolase_1"/>
    <property type="match status" value="1"/>
</dbReference>
<name>A0A4Q7NEU3_9BURK</name>
<dbReference type="RefSeq" id="WP_130359390.1">
    <property type="nucleotide sequence ID" value="NZ_SGXC01000002.1"/>
</dbReference>
<protein>
    <submittedName>
        <fullName evidence="2">3-oxoadipate enol-lactonase</fullName>
    </submittedName>
</protein>
<dbReference type="PANTHER" id="PTHR43433:SF1">
    <property type="entry name" value="BLL5160 PROTEIN"/>
    <property type="match status" value="1"/>
</dbReference>
<evidence type="ECO:0000313" key="2">
    <source>
        <dbReference type="EMBL" id="RZS81535.1"/>
    </source>
</evidence>
<dbReference type="InterPro" id="IPR000073">
    <property type="entry name" value="AB_hydrolase_1"/>
</dbReference>
<organism evidence="2 3">
    <name type="scientific">Pigmentiphaga kullae</name>
    <dbReference type="NCBI Taxonomy" id="151784"/>
    <lineage>
        <taxon>Bacteria</taxon>
        <taxon>Pseudomonadati</taxon>
        <taxon>Pseudomonadota</taxon>
        <taxon>Betaproteobacteria</taxon>
        <taxon>Burkholderiales</taxon>
        <taxon>Alcaligenaceae</taxon>
        <taxon>Pigmentiphaga</taxon>
    </lineage>
</organism>
<dbReference type="AlphaFoldDB" id="A0A4Q7NEU3"/>
<sequence>MQLHHTPSADGTRIAYAVHGRTDAKHRFALIHSLAMDHSFWDTVVDELGPDAAVAALDARGHGRSDKPAGPYRIETFADDVAGVLDALGWERAVVGGASMGGSVALAFGIRHPDRTIGLGLFDTTSWYGATAPADWEGRGQKAVQEGLASLIAFQETRWFTDDFRRGHPDVVERSKRIFLANDVPAYLETCRMLGNMDLRAGVAGIQAPTRILVGEEDYATPVAMAQALADAIAGSTLRVLPRARHLSPLEYPREVADSLLALARA</sequence>
<keyword evidence="3" id="KW-1185">Reference proteome</keyword>
<dbReference type="PRINTS" id="PR00111">
    <property type="entry name" value="ABHYDROLASE"/>
</dbReference>
<dbReference type="OrthoDB" id="9793083at2"/>
<comment type="caution">
    <text evidence="2">The sequence shown here is derived from an EMBL/GenBank/DDBJ whole genome shotgun (WGS) entry which is preliminary data.</text>
</comment>
<accession>A0A4Q7NEU3</accession>
<dbReference type="InterPro" id="IPR050471">
    <property type="entry name" value="AB_hydrolase"/>
</dbReference>
<gene>
    <name evidence="2" type="ORF">EV675_4159</name>
</gene>
<evidence type="ECO:0000313" key="3">
    <source>
        <dbReference type="Proteomes" id="UP000292445"/>
    </source>
</evidence>
<dbReference type="Gene3D" id="3.40.50.1820">
    <property type="entry name" value="alpha/beta hydrolase"/>
    <property type="match status" value="1"/>
</dbReference>
<evidence type="ECO:0000259" key="1">
    <source>
        <dbReference type="Pfam" id="PF00561"/>
    </source>
</evidence>
<dbReference type="SUPFAM" id="SSF53474">
    <property type="entry name" value="alpha/beta-Hydrolases"/>
    <property type="match status" value="1"/>
</dbReference>
<dbReference type="InterPro" id="IPR029058">
    <property type="entry name" value="AB_hydrolase_fold"/>
</dbReference>
<dbReference type="PANTHER" id="PTHR43433">
    <property type="entry name" value="HYDROLASE, ALPHA/BETA FOLD FAMILY PROTEIN"/>
    <property type="match status" value="1"/>
</dbReference>
<proteinExistence type="predicted"/>